<evidence type="ECO:0000313" key="1">
    <source>
        <dbReference type="EMBL" id="OGZ13782.1"/>
    </source>
</evidence>
<accession>A0A1G2DK45</accession>
<gene>
    <name evidence="1" type="ORF">A2942_00145</name>
</gene>
<sequence length="108" mass="11476">MQIIKNGCATGVIINGTVHVLKPSSSRYHLRAEGAGGQYVCQDNCCDRGLRSDVEAIVAEAAARGATKVVLRMGQREYHYPMIAGLPVKDVSNCVGDVGEGARICAAW</sequence>
<dbReference type="EMBL" id="MHLP01000003">
    <property type="protein sequence ID" value="OGZ13782.1"/>
    <property type="molecule type" value="Genomic_DNA"/>
</dbReference>
<protein>
    <submittedName>
        <fullName evidence="1">Uncharacterized protein</fullName>
    </submittedName>
</protein>
<organism evidence="1 2">
    <name type="scientific">Candidatus Lloydbacteria bacterium RIFCSPLOWO2_01_FULL_50_20</name>
    <dbReference type="NCBI Taxonomy" id="1798665"/>
    <lineage>
        <taxon>Bacteria</taxon>
        <taxon>Candidatus Lloydiibacteriota</taxon>
    </lineage>
</organism>
<evidence type="ECO:0000313" key="2">
    <source>
        <dbReference type="Proteomes" id="UP000178534"/>
    </source>
</evidence>
<name>A0A1G2DK45_9BACT</name>
<dbReference type="Proteomes" id="UP000178534">
    <property type="component" value="Unassembled WGS sequence"/>
</dbReference>
<proteinExistence type="predicted"/>
<comment type="caution">
    <text evidence="1">The sequence shown here is derived from an EMBL/GenBank/DDBJ whole genome shotgun (WGS) entry which is preliminary data.</text>
</comment>
<dbReference type="AlphaFoldDB" id="A0A1G2DK45"/>
<reference evidence="1 2" key="1">
    <citation type="journal article" date="2016" name="Nat. Commun.">
        <title>Thousands of microbial genomes shed light on interconnected biogeochemical processes in an aquifer system.</title>
        <authorList>
            <person name="Anantharaman K."/>
            <person name="Brown C.T."/>
            <person name="Hug L.A."/>
            <person name="Sharon I."/>
            <person name="Castelle C.J."/>
            <person name="Probst A.J."/>
            <person name="Thomas B.C."/>
            <person name="Singh A."/>
            <person name="Wilkins M.J."/>
            <person name="Karaoz U."/>
            <person name="Brodie E.L."/>
            <person name="Williams K.H."/>
            <person name="Hubbard S.S."/>
            <person name="Banfield J.F."/>
        </authorList>
    </citation>
    <scope>NUCLEOTIDE SEQUENCE [LARGE SCALE GENOMIC DNA]</scope>
</reference>